<name>A0A0V1GVE8_9BILA</name>
<protein>
    <submittedName>
        <fullName evidence="1">Uncharacterized protein</fullName>
    </submittedName>
</protein>
<feature type="non-terminal residue" evidence="1">
    <location>
        <position position="1"/>
    </location>
</feature>
<dbReference type="AlphaFoldDB" id="A0A0V1GVE8"/>
<sequence>LTDNVNCNLLFGCIKRLRVSSFMCHKDIDLALAERINFIIGVNATFPELTAKPGSLSIFCPTEVVFREFAVLQSNQQHRCCIRYKIGLNSSKSFVQTRAQLYSQINRLANYFAFSALLRLFCSLFENVNNSSLTFLY</sequence>
<feature type="non-terminal residue" evidence="1">
    <location>
        <position position="137"/>
    </location>
</feature>
<organism evidence="1 2">
    <name type="scientific">Trichinella zimbabwensis</name>
    <dbReference type="NCBI Taxonomy" id="268475"/>
    <lineage>
        <taxon>Eukaryota</taxon>
        <taxon>Metazoa</taxon>
        <taxon>Ecdysozoa</taxon>
        <taxon>Nematoda</taxon>
        <taxon>Enoplea</taxon>
        <taxon>Dorylaimia</taxon>
        <taxon>Trichinellida</taxon>
        <taxon>Trichinellidae</taxon>
        <taxon>Trichinella</taxon>
    </lineage>
</organism>
<comment type="caution">
    <text evidence="1">The sequence shown here is derived from an EMBL/GenBank/DDBJ whole genome shotgun (WGS) entry which is preliminary data.</text>
</comment>
<dbReference type="Proteomes" id="UP000055024">
    <property type="component" value="Unassembled WGS sequence"/>
</dbReference>
<evidence type="ECO:0000313" key="2">
    <source>
        <dbReference type="Proteomes" id="UP000055024"/>
    </source>
</evidence>
<reference evidence="1 2" key="1">
    <citation type="submission" date="2015-01" db="EMBL/GenBank/DDBJ databases">
        <title>Evolution of Trichinella species and genotypes.</title>
        <authorList>
            <person name="Korhonen P.K."/>
            <person name="Edoardo P."/>
            <person name="Giuseppe L.R."/>
            <person name="Gasser R.B."/>
        </authorList>
    </citation>
    <scope>NUCLEOTIDE SEQUENCE [LARGE SCALE GENOMIC DNA]</scope>
    <source>
        <strain evidence="1">ISS1029</strain>
    </source>
</reference>
<accession>A0A0V1GVE8</accession>
<proteinExistence type="predicted"/>
<dbReference type="EMBL" id="JYDP01000240">
    <property type="protein sequence ID" value="KRZ02162.1"/>
    <property type="molecule type" value="Genomic_DNA"/>
</dbReference>
<dbReference type="OrthoDB" id="10072614at2759"/>
<evidence type="ECO:0000313" key="1">
    <source>
        <dbReference type="EMBL" id="KRZ02162.1"/>
    </source>
</evidence>
<gene>
    <name evidence="1" type="ORF">T11_9028</name>
</gene>
<keyword evidence="2" id="KW-1185">Reference proteome</keyword>